<gene>
    <name evidence="4" type="ORF">RGI145_09130</name>
</gene>
<organism evidence="4 5">
    <name type="scientific">Roseomonas gilardii</name>
    <dbReference type="NCBI Taxonomy" id="257708"/>
    <lineage>
        <taxon>Bacteria</taxon>
        <taxon>Pseudomonadati</taxon>
        <taxon>Pseudomonadota</taxon>
        <taxon>Alphaproteobacteria</taxon>
        <taxon>Acetobacterales</taxon>
        <taxon>Roseomonadaceae</taxon>
        <taxon>Roseomonas</taxon>
    </lineage>
</organism>
<dbReference type="PANTHER" id="PTHR43364:SF4">
    <property type="entry name" value="NAD(P)-LINKED OXIDOREDUCTASE SUPERFAMILY PROTEIN"/>
    <property type="match status" value="1"/>
</dbReference>
<dbReference type="InterPro" id="IPR023210">
    <property type="entry name" value="NADP_OxRdtase_dom"/>
</dbReference>
<feature type="domain" description="NADP-dependent oxidoreductase" evidence="3">
    <location>
        <begin position="15"/>
        <end position="310"/>
    </location>
</feature>
<dbReference type="PRINTS" id="PR00069">
    <property type="entry name" value="ALDKETRDTASE"/>
</dbReference>
<evidence type="ECO:0000313" key="4">
    <source>
        <dbReference type="EMBL" id="APT57236.1"/>
    </source>
</evidence>
<accession>A0A1L7AEM9</accession>
<evidence type="ECO:0000256" key="1">
    <source>
        <dbReference type="ARBA" id="ARBA00023002"/>
    </source>
</evidence>
<dbReference type="EMBL" id="CP015583">
    <property type="protein sequence ID" value="APT57236.1"/>
    <property type="molecule type" value="Genomic_DNA"/>
</dbReference>
<name>A0A1L7AEM9_9PROT</name>
<dbReference type="Gene3D" id="3.20.20.100">
    <property type="entry name" value="NADP-dependent oxidoreductase domain"/>
    <property type="match status" value="1"/>
</dbReference>
<evidence type="ECO:0000256" key="2">
    <source>
        <dbReference type="SAM" id="MobiDB-lite"/>
    </source>
</evidence>
<evidence type="ECO:0000259" key="3">
    <source>
        <dbReference type="Pfam" id="PF00248"/>
    </source>
</evidence>
<protein>
    <submittedName>
        <fullName evidence="4">NADP-dependent oxidoreductase</fullName>
    </submittedName>
</protein>
<dbReference type="AlphaFoldDB" id="A0A1L7AEM9"/>
<dbReference type="GO" id="GO:0016491">
    <property type="term" value="F:oxidoreductase activity"/>
    <property type="evidence" value="ECO:0007669"/>
    <property type="project" value="UniProtKB-KW"/>
</dbReference>
<dbReference type="InterPro" id="IPR020471">
    <property type="entry name" value="AKR"/>
</dbReference>
<dbReference type="InterPro" id="IPR036812">
    <property type="entry name" value="NAD(P)_OxRdtase_dom_sf"/>
</dbReference>
<dbReference type="GO" id="GO:0005829">
    <property type="term" value="C:cytosol"/>
    <property type="evidence" value="ECO:0007669"/>
    <property type="project" value="TreeGrafter"/>
</dbReference>
<dbReference type="Proteomes" id="UP000185494">
    <property type="component" value="Chromosome 1"/>
</dbReference>
<proteinExistence type="predicted"/>
<dbReference type="SUPFAM" id="SSF51430">
    <property type="entry name" value="NAD(P)-linked oxidoreductase"/>
    <property type="match status" value="1"/>
</dbReference>
<evidence type="ECO:0000313" key="5">
    <source>
        <dbReference type="Proteomes" id="UP000185494"/>
    </source>
</evidence>
<dbReference type="KEGG" id="rgi:RGI145_09130"/>
<dbReference type="FunFam" id="3.20.20.100:FF:000004">
    <property type="entry name" value="Oxidoreductase, aldo/keto reductase"/>
    <property type="match status" value="1"/>
</dbReference>
<dbReference type="eggNOG" id="COG0667">
    <property type="taxonomic scope" value="Bacteria"/>
</dbReference>
<dbReference type="Pfam" id="PF00248">
    <property type="entry name" value="Aldo_ket_red"/>
    <property type="match status" value="1"/>
</dbReference>
<sequence>MEYRRLGRSGLKVSPLCLGTMMFGGPTEEDVAGRITARAREAGINFIDTADVYNDGRSEEITGRLIRGERDWWVLATKLANPTGQGPNDRGLSRRHCILAAEASLRRLGVEAIDILYLHKEDHATPLEETVRAMADLVRAGKIRHFGVSNFRSWRLAEICRLCDAAGIDRPVVSQPLYNALNRMAEVEHLPACAHFGLGVASYSPLARGVLTGKYRPEAAPEAGTRAERADKRLMETEWRRESLEIAQRIAEQARARGVTPGQFAMAWLLHNRLVTAPIAGPRTEAQWEEYLGALDYRFTAEDEALVDRLVPAGHPSTPGYTDPAYPVEGRVTG</sequence>
<dbReference type="STRING" id="257708.RGI145_09130"/>
<dbReference type="InterPro" id="IPR050523">
    <property type="entry name" value="AKR_Detox_Biosynth"/>
</dbReference>
<feature type="region of interest" description="Disordered" evidence="2">
    <location>
        <begin position="313"/>
        <end position="334"/>
    </location>
</feature>
<keyword evidence="1" id="KW-0560">Oxidoreductase</keyword>
<reference evidence="4 5" key="1">
    <citation type="submission" date="2016-05" db="EMBL/GenBank/DDBJ databases">
        <title>Complete Genome and Methylome Analysis of Psychrotrophic Bacterial Isolates from Antarctic Lake Untersee.</title>
        <authorList>
            <person name="Fomenkov A."/>
            <person name="Akimov V.N."/>
            <person name="Vasilyeva L.V."/>
            <person name="Andersen D."/>
            <person name="Vincze T."/>
            <person name="Roberts R.J."/>
        </authorList>
    </citation>
    <scope>NUCLEOTIDE SEQUENCE [LARGE SCALE GENOMIC DNA]</scope>
    <source>
        <strain evidence="4 5">U14-5</strain>
    </source>
</reference>
<dbReference type="PANTHER" id="PTHR43364">
    <property type="entry name" value="NADH-SPECIFIC METHYLGLYOXAL REDUCTASE-RELATED"/>
    <property type="match status" value="1"/>
</dbReference>
<dbReference type="RefSeq" id="WP_075798126.1">
    <property type="nucleotide sequence ID" value="NZ_CP015583.1"/>
</dbReference>